<protein>
    <recommendedName>
        <fullName evidence="10">C2H2-type domain-containing protein</fullName>
    </recommendedName>
</protein>
<dbReference type="GeneID" id="30985548"/>
<feature type="compositionally biased region" description="Low complexity" evidence="9">
    <location>
        <begin position="151"/>
        <end position="165"/>
    </location>
</feature>
<evidence type="ECO:0000259" key="10">
    <source>
        <dbReference type="PROSITE" id="PS50157"/>
    </source>
</evidence>
<evidence type="ECO:0000256" key="2">
    <source>
        <dbReference type="ARBA" id="ARBA00022491"/>
    </source>
</evidence>
<dbReference type="Pfam" id="PF00096">
    <property type="entry name" value="zf-C2H2"/>
    <property type="match status" value="1"/>
</dbReference>
<evidence type="ECO:0000256" key="7">
    <source>
        <dbReference type="ARBA" id="ARBA00023242"/>
    </source>
</evidence>
<keyword evidence="7" id="KW-0539">Nucleus</keyword>
<dbReference type="PANTHER" id="PTHR14003:SF19">
    <property type="entry name" value="YY2 TRANSCRIPTION FACTOR"/>
    <property type="match status" value="1"/>
</dbReference>
<feature type="domain" description="C2H2-type" evidence="10">
    <location>
        <begin position="218"/>
        <end position="247"/>
    </location>
</feature>
<feature type="compositionally biased region" description="Low complexity" evidence="9">
    <location>
        <begin position="1"/>
        <end position="18"/>
    </location>
</feature>
<feature type="compositionally biased region" description="Basic residues" evidence="9">
    <location>
        <begin position="241"/>
        <end position="252"/>
    </location>
</feature>
<dbReference type="FunFam" id="3.30.160.60:FF:001382">
    <property type="entry name" value="Transcriptional repressor"/>
    <property type="match status" value="1"/>
</dbReference>
<dbReference type="GO" id="GO:0005634">
    <property type="term" value="C:nucleus"/>
    <property type="evidence" value="ECO:0007669"/>
    <property type="project" value="UniProtKB-SubCell"/>
</dbReference>
<evidence type="ECO:0000256" key="1">
    <source>
        <dbReference type="ARBA" id="ARBA00004123"/>
    </source>
</evidence>
<comment type="subcellular location">
    <subcellularLocation>
        <location evidence="1">Nucleus</location>
    </subcellularLocation>
</comment>
<keyword evidence="4" id="KW-0677">Repeat</keyword>
<evidence type="ECO:0000313" key="12">
    <source>
        <dbReference type="Proteomes" id="UP000094285"/>
    </source>
</evidence>
<dbReference type="GO" id="GO:0000978">
    <property type="term" value="F:RNA polymerase II cis-regulatory region sequence-specific DNA binding"/>
    <property type="evidence" value="ECO:0007669"/>
    <property type="project" value="TreeGrafter"/>
</dbReference>
<feature type="region of interest" description="Disordered" evidence="9">
    <location>
        <begin position="241"/>
        <end position="262"/>
    </location>
</feature>
<keyword evidence="5 8" id="KW-0863">Zinc-finger</keyword>
<dbReference type="GO" id="GO:0000785">
    <property type="term" value="C:chromatin"/>
    <property type="evidence" value="ECO:0007669"/>
    <property type="project" value="TreeGrafter"/>
</dbReference>
<keyword evidence="3" id="KW-0479">Metal-binding</keyword>
<evidence type="ECO:0000256" key="6">
    <source>
        <dbReference type="ARBA" id="ARBA00022833"/>
    </source>
</evidence>
<accession>A0A1E4SRM6</accession>
<feature type="region of interest" description="Disordered" evidence="9">
    <location>
        <begin position="128"/>
        <end position="174"/>
    </location>
</feature>
<dbReference type="GO" id="GO:0000122">
    <property type="term" value="P:negative regulation of transcription by RNA polymerase II"/>
    <property type="evidence" value="ECO:0007669"/>
    <property type="project" value="UniProtKB-ARBA"/>
</dbReference>
<dbReference type="AlphaFoldDB" id="A0A1E4SRM6"/>
<proteinExistence type="predicted"/>
<dbReference type="PROSITE" id="PS50157">
    <property type="entry name" value="ZINC_FINGER_C2H2_2"/>
    <property type="match status" value="2"/>
</dbReference>
<dbReference type="GO" id="GO:0060258">
    <property type="term" value="P:negative regulation of filamentous growth"/>
    <property type="evidence" value="ECO:0007669"/>
    <property type="project" value="UniProtKB-ARBA"/>
</dbReference>
<feature type="domain" description="C2H2-type" evidence="10">
    <location>
        <begin position="190"/>
        <end position="217"/>
    </location>
</feature>
<name>A0A1E4SRM6_9ASCO</name>
<dbReference type="Proteomes" id="UP000094285">
    <property type="component" value="Unassembled WGS sequence"/>
</dbReference>
<feature type="region of interest" description="Disordered" evidence="9">
    <location>
        <begin position="52"/>
        <end position="80"/>
    </location>
</feature>
<dbReference type="STRING" id="984487.A0A1E4SRM6"/>
<dbReference type="PANTHER" id="PTHR14003">
    <property type="entry name" value="TRANSCRIPTIONAL REPRESSOR PROTEIN YY"/>
    <property type="match status" value="1"/>
</dbReference>
<feature type="region of interest" description="Disordered" evidence="9">
    <location>
        <begin position="1"/>
        <end position="36"/>
    </location>
</feature>
<evidence type="ECO:0000256" key="3">
    <source>
        <dbReference type="ARBA" id="ARBA00022723"/>
    </source>
</evidence>
<keyword evidence="12" id="KW-1185">Reference proteome</keyword>
<keyword evidence="6" id="KW-0862">Zinc</keyword>
<evidence type="ECO:0000256" key="5">
    <source>
        <dbReference type="ARBA" id="ARBA00022771"/>
    </source>
</evidence>
<dbReference type="InterPro" id="IPR013087">
    <property type="entry name" value="Znf_C2H2_type"/>
</dbReference>
<dbReference type="InterPro" id="IPR036236">
    <property type="entry name" value="Znf_C2H2_sf"/>
</dbReference>
<dbReference type="SMART" id="SM00355">
    <property type="entry name" value="ZnF_C2H2"/>
    <property type="match status" value="2"/>
</dbReference>
<gene>
    <name evidence="11" type="ORF">CANTADRAFT_88000</name>
</gene>
<evidence type="ECO:0000256" key="4">
    <source>
        <dbReference type="ARBA" id="ARBA00022737"/>
    </source>
</evidence>
<dbReference type="EMBL" id="KV453909">
    <property type="protein sequence ID" value="ODV82062.1"/>
    <property type="molecule type" value="Genomic_DNA"/>
</dbReference>
<dbReference type="RefSeq" id="XP_020067184.1">
    <property type="nucleotide sequence ID" value="XM_020211412.1"/>
</dbReference>
<reference evidence="12" key="1">
    <citation type="submission" date="2016-05" db="EMBL/GenBank/DDBJ databases">
        <title>Comparative genomics of biotechnologically important yeasts.</title>
        <authorList>
            <consortium name="DOE Joint Genome Institute"/>
            <person name="Riley R."/>
            <person name="Haridas S."/>
            <person name="Wolfe K.H."/>
            <person name="Lopes M.R."/>
            <person name="Hittinger C.T."/>
            <person name="Goker M."/>
            <person name="Salamov A."/>
            <person name="Wisecaver J."/>
            <person name="Long T.M."/>
            <person name="Aerts A.L."/>
            <person name="Barry K."/>
            <person name="Choi C."/>
            <person name="Clum A."/>
            <person name="Coughlan A.Y."/>
            <person name="Deshpande S."/>
            <person name="Douglass A.P."/>
            <person name="Hanson S.J."/>
            <person name="Klenk H.-P."/>
            <person name="Labutti K."/>
            <person name="Lapidus A."/>
            <person name="Lindquist E."/>
            <person name="Lipzen A."/>
            <person name="Meier-Kolthoff J.P."/>
            <person name="Ohm R.A."/>
            <person name="Otillar R.P."/>
            <person name="Pangilinan J."/>
            <person name="Peng Y."/>
            <person name="Rokas A."/>
            <person name="Rosa C.A."/>
            <person name="Scheuner C."/>
            <person name="Sibirny A.A."/>
            <person name="Slot J.C."/>
            <person name="Stielow J.B."/>
            <person name="Sun H."/>
            <person name="Kurtzman C.P."/>
            <person name="Blackwell M."/>
            <person name="Grigoriev I.V."/>
            <person name="Jeffries T.W."/>
        </authorList>
    </citation>
    <scope>NUCLEOTIDE SEQUENCE [LARGE SCALE GENOMIC DNA]</scope>
    <source>
        <strain evidence="12">NRRL Y-17324</strain>
    </source>
</reference>
<evidence type="ECO:0000313" key="11">
    <source>
        <dbReference type="EMBL" id="ODV82062.1"/>
    </source>
</evidence>
<keyword evidence="2" id="KW-0678">Repressor</keyword>
<feature type="compositionally biased region" description="Low complexity" evidence="9">
    <location>
        <begin position="52"/>
        <end position="67"/>
    </location>
</feature>
<evidence type="ECO:0000256" key="9">
    <source>
        <dbReference type="SAM" id="MobiDB-lite"/>
    </source>
</evidence>
<dbReference type="OrthoDB" id="6365676at2759"/>
<dbReference type="PROSITE" id="PS00028">
    <property type="entry name" value="ZINC_FINGER_C2H2_1"/>
    <property type="match status" value="2"/>
</dbReference>
<organism evidence="11 12">
    <name type="scientific">Suhomyces tanzawaensis NRRL Y-17324</name>
    <dbReference type="NCBI Taxonomy" id="984487"/>
    <lineage>
        <taxon>Eukaryota</taxon>
        <taxon>Fungi</taxon>
        <taxon>Dikarya</taxon>
        <taxon>Ascomycota</taxon>
        <taxon>Saccharomycotina</taxon>
        <taxon>Pichiomycetes</taxon>
        <taxon>Debaryomycetaceae</taxon>
        <taxon>Suhomyces</taxon>
    </lineage>
</organism>
<feature type="compositionally biased region" description="Polar residues" evidence="9">
    <location>
        <begin position="24"/>
        <end position="36"/>
    </location>
</feature>
<dbReference type="GO" id="GO:0000981">
    <property type="term" value="F:DNA-binding transcription factor activity, RNA polymerase II-specific"/>
    <property type="evidence" value="ECO:0007669"/>
    <property type="project" value="TreeGrafter"/>
</dbReference>
<dbReference type="GO" id="GO:0005667">
    <property type="term" value="C:transcription regulator complex"/>
    <property type="evidence" value="ECO:0007669"/>
    <property type="project" value="TreeGrafter"/>
</dbReference>
<dbReference type="Gene3D" id="3.30.160.60">
    <property type="entry name" value="Classic Zinc Finger"/>
    <property type="match status" value="2"/>
</dbReference>
<feature type="compositionally biased region" description="Polar residues" evidence="9">
    <location>
        <begin position="253"/>
        <end position="262"/>
    </location>
</feature>
<dbReference type="SUPFAM" id="SSF57667">
    <property type="entry name" value="beta-beta-alpha zinc fingers"/>
    <property type="match status" value="1"/>
</dbReference>
<evidence type="ECO:0000256" key="8">
    <source>
        <dbReference type="PROSITE-ProRule" id="PRU00042"/>
    </source>
</evidence>
<sequence length="262" mass="28487">MFYSQGSLQPSKPQSQQLFMLGSQPENRSRSTSLPSFNELLTSIPLTHDFTSASRSASGSSASSSPSNYYSQPMYHPRMPNLSPPIPGHQTLSPSVGASYSSFGGKSHYQYQSYAQPLQPLPVVYSSATQPAHGHAHSGSIDGGRDAPALIRSTSSPIPTSRSSSASPLQTGSPELEEAVVGSKDAKRKHVCKVCARSFTTSGHLARHNRVHTGERKHVCPWPTCDARFARQDNCMQHYKTHTKGRNKRSKLNFKSNSLGSK</sequence>
<dbReference type="GO" id="GO:0008270">
    <property type="term" value="F:zinc ion binding"/>
    <property type="evidence" value="ECO:0007669"/>
    <property type="project" value="UniProtKB-KW"/>
</dbReference>